<dbReference type="GO" id="GO:0043022">
    <property type="term" value="F:ribosome binding"/>
    <property type="evidence" value="ECO:0007669"/>
    <property type="project" value="InterPro"/>
</dbReference>
<dbReference type="PANTHER" id="PTHR11673">
    <property type="entry name" value="TRANSLATION INITIATION FACTOR 5A FAMILY MEMBER"/>
    <property type="match status" value="1"/>
</dbReference>
<dbReference type="Proteomes" id="UP001161017">
    <property type="component" value="Unassembled WGS sequence"/>
</dbReference>
<dbReference type="GO" id="GO:0003723">
    <property type="term" value="F:RNA binding"/>
    <property type="evidence" value="ECO:0007669"/>
    <property type="project" value="InterPro"/>
</dbReference>
<dbReference type="EMBL" id="JAPUFD010000018">
    <property type="protein sequence ID" value="MDI1492180.1"/>
    <property type="molecule type" value="Genomic_DNA"/>
</dbReference>
<feature type="compositionally biased region" description="Basic and acidic residues" evidence="1">
    <location>
        <begin position="51"/>
        <end position="100"/>
    </location>
</feature>
<accession>A0AA43TZS7</accession>
<proteinExistence type="predicted"/>
<organism evidence="2 3">
    <name type="scientific">Ramalina farinacea</name>
    <dbReference type="NCBI Taxonomy" id="258253"/>
    <lineage>
        <taxon>Eukaryota</taxon>
        <taxon>Fungi</taxon>
        <taxon>Dikarya</taxon>
        <taxon>Ascomycota</taxon>
        <taxon>Pezizomycotina</taxon>
        <taxon>Lecanoromycetes</taxon>
        <taxon>OSLEUM clade</taxon>
        <taxon>Lecanoromycetidae</taxon>
        <taxon>Lecanorales</taxon>
        <taxon>Lecanorineae</taxon>
        <taxon>Ramalinaceae</taxon>
        <taxon>Ramalina</taxon>
    </lineage>
</organism>
<dbReference type="Gene3D" id="2.40.50.140">
    <property type="entry name" value="Nucleic acid-binding proteins"/>
    <property type="match status" value="1"/>
</dbReference>
<dbReference type="InterPro" id="IPR014722">
    <property type="entry name" value="Rib_uL2_dom2"/>
</dbReference>
<comment type="caution">
    <text evidence="2">The sequence shown here is derived from an EMBL/GenBank/DDBJ whole genome shotgun (WGS) entry which is preliminary data.</text>
</comment>
<dbReference type="InterPro" id="IPR001884">
    <property type="entry name" value="IF5A-like"/>
</dbReference>
<evidence type="ECO:0000256" key="1">
    <source>
        <dbReference type="SAM" id="MobiDB-lite"/>
    </source>
</evidence>
<reference evidence="2" key="1">
    <citation type="journal article" date="2023" name="Genome Biol. Evol.">
        <title>First Whole Genome Sequence and Flow Cytometry Genome Size Data for the Lichen-Forming Fungus Ramalina farinacea (Ascomycota).</title>
        <authorList>
            <person name="Llewellyn T."/>
            <person name="Mian S."/>
            <person name="Hill R."/>
            <person name="Leitch I.J."/>
            <person name="Gaya E."/>
        </authorList>
    </citation>
    <scope>NUCLEOTIDE SEQUENCE</scope>
    <source>
        <strain evidence="2">LIQ254RAFAR</strain>
    </source>
</reference>
<sequence>MLDETEEETTRVKVEGETRQRERVGREDRYSSVSATLPGRNNRTRYDEEEVRIHEEDRDRRPARKEETVIYDNDQDRHREHRRTEVEFSRSNRHEPERRYTDTKVDVEVDRRYSDLDHTESDYRRRVQPTYDVEYERTRPRGKDFVEEKDIVVDQERRHGMGYYDDDGRYHSFRHGLEKATDRVFHPFHPHHEREREEIIIEKEDRDHGPTRVREGVREHVRYIERGGGPNTITVPCHHIRIGDLLILQGRPCQVIRITTSAQTGQYRYLGVDLFTKQLQEESSFVSNPTPSVIVQNMLGPVFKTYRVLDMREDGRVVAMTETGDVKQGLPVIDQGGLWSRLNESFANGRGSVRVMVINDGGRELAVDYKVIHGSRL</sequence>
<dbReference type="Gene3D" id="2.30.30.30">
    <property type="match status" value="1"/>
</dbReference>
<feature type="region of interest" description="Disordered" evidence="1">
    <location>
        <begin position="1"/>
        <end position="100"/>
    </location>
</feature>
<dbReference type="AlphaFoldDB" id="A0AA43TZS7"/>
<evidence type="ECO:0000313" key="2">
    <source>
        <dbReference type="EMBL" id="MDI1492180.1"/>
    </source>
</evidence>
<dbReference type="InterPro" id="IPR012340">
    <property type="entry name" value="NA-bd_OB-fold"/>
</dbReference>
<protein>
    <recommendedName>
        <fullName evidence="4">Woronin body major protein</fullName>
    </recommendedName>
</protein>
<dbReference type="CDD" id="cd04469">
    <property type="entry name" value="S1_Hex1"/>
    <property type="match status" value="1"/>
</dbReference>
<feature type="compositionally biased region" description="Basic and acidic residues" evidence="1">
    <location>
        <begin position="8"/>
        <end position="30"/>
    </location>
</feature>
<gene>
    <name evidence="2" type="ORF">OHK93_003392</name>
</gene>
<name>A0AA43TZS7_9LECA</name>
<evidence type="ECO:0000313" key="3">
    <source>
        <dbReference type="Proteomes" id="UP001161017"/>
    </source>
</evidence>
<feature type="compositionally biased region" description="Polar residues" evidence="1">
    <location>
        <begin position="31"/>
        <end position="41"/>
    </location>
</feature>
<dbReference type="InterPro" id="IPR008991">
    <property type="entry name" value="Translation_prot_SH3-like_sf"/>
</dbReference>
<dbReference type="GO" id="GO:0003746">
    <property type="term" value="F:translation elongation factor activity"/>
    <property type="evidence" value="ECO:0007669"/>
    <property type="project" value="InterPro"/>
</dbReference>
<dbReference type="SUPFAM" id="SSF50104">
    <property type="entry name" value="Translation proteins SH3-like domain"/>
    <property type="match status" value="1"/>
</dbReference>
<keyword evidence="3" id="KW-1185">Reference proteome</keyword>
<dbReference type="GO" id="GO:0045901">
    <property type="term" value="P:positive regulation of translational elongation"/>
    <property type="evidence" value="ECO:0007669"/>
    <property type="project" value="InterPro"/>
</dbReference>
<evidence type="ECO:0008006" key="4">
    <source>
        <dbReference type="Google" id="ProtNLM"/>
    </source>
</evidence>
<dbReference type="SUPFAM" id="SSF50249">
    <property type="entry name" value="Nucleic acid-binding proteins"/>
    <property type="match status" value="1"/>
</dbReference>
<dbReference type="InterPro" id="IPR037318">
    <property type="entry name" value="Hex1_S1"/>
</dbReference>